<dbReference type="RefSeq" id="WP_125174526.1">
    <property type="nucleotide sequence ID" value="NZ_JBHYBM010000029.1"/>
</dbReference>
<comment type="caution">
    <text evidence="7">The sequence shown here is derived from an EMBL/GenBank/DDBJ whole genome shotgun (WGS) entry which is preliminary data.</text>
</comment>
<evidence type="ECO:0000256" key="3">
    <source>
        <dbReference type="ARBA" id="ARBA00022692"/>
    </source>
</evidence>
<dbReference type="PANTHER" id="PTHR34857">
    <property type="entry name" value="SLL0384 PROTEIN"/>
    <property type="match status" value="1"/>
</dbReference>
<dbReference type="InterPro" id="IPR051611">
    <property type="entry name" value="ECF_transporter_component"/>
</dbReference>
<comment type="subcellular location">
    <subcellularLocation>
        <location evidence="1">Membrane</location>
        <topology evidence="1">Multi-pass membrane protein</topology>
    </subcellularLocation>
</comment>
<dbReference type="Pfam" id="PF02361">
    <property type="entry name" value="CbiQ"/>
    <property type="match status" value="1"/>
</dbReference>
<keyword evidence="3 6" id="KW-0812">Transmembrane</keyword>
<dbReference type="GO" id="GO:0005886">
    <property type="term" value="C:plasma membrane"/>
    <property type="evidence" value="ECO:0007669"/>
    <property type="project" value="UniProtKB-ARBA"/>
</dbReference>
<dbReference type="InterPro" id="IPR003339">
    <property type="entry name" value="ABC/ECF_trnsptr_transmembrane"/>
</dbReference>
<evidence type="ECO:0000256" key="6">
    <source>
        <dbReference type="SAM" id="Phobius"/>
    </source>
</evidence>
<feature type="transmembrane region" description="Helical" evidence="6">
    <location>
        <begin position="127"/>
        <end position="148"/>
    </location>
</feature>
<protein>
    <submittedName>
        <fullName evidence="7">ABC transporter</fullName>
    </submittedName>
</protein>
<gene>
    <name evidence="7" type="ORF">CXF42_08960</name>
</gene>
<evidence type="ECO:0000256" key="1">
    <source>
        <dbReference type="ARBA" id="ARBA00004141"/>
    </source>
</evidence>
<evidence type="ECO:0000256" key="2">
    <source>
        <dbReference type="ARBA" id="ARBA00022475"/>
    </source>
</evidence>
<sequence length="249" mass="26091">MLTRVDPTTRLAALALLTTPLLLSVDVTSAAVALVLELLLTPLCRHPRVLRGAWPLLLLAPLAGVSMLLYGRPGGEVYADLGPVTVTSHSVSLACAVTVRVLAVGVPSIVLLGGIDATRLGDGLAQLWRLPARPVLGAIAGVRLMGLFRRDWDALSRARRARGVGDGRLARIVPVGQAFSLLVLALRRGTKLATAMEARGFHGGPRTWARPARWTGWDAVLAVGSLAVALVALAVSVATGDFRFLGVTG</sequence>
<dbReference type="PANTHER" id="PTHR34857:SF2">
    <property type="entry name" value="SLL0384 PROTEIN"/>
    <property type="match status" value="1"/>
</dbReference>
<organism evidence="7 8">
    <name type="scientific">Corynebacterium bovis</name>
    <dbReference type="NCBI Taxonomy" id="36808"/>
    <lineage>
        <taxon>Bacteria</taxon>
        <taxon>Bacillati</taxon>
        <taxon>Actinomycetota</taxon>
        <taxon>Actinomycetes</taxon>
        <taxon>Mycobacteriales</taxon>
        <taxon>Corynebacteriaceae</taxon>
        <taxon>Corynebacterium</taxon>
    </lineage>
</organism>
<feature type="transmembrane region" description="Helical" evidence="6">
    <location>
        <begin position="52"/>
        <end position="71"/>
    </location>
</feature>
<keyword evidence="4 6" id="KW-1133">Transmembrane helix</keyword>
<evidence type="ECO:0000313" key="8">
    <source>
        <dbReference type="Proteomes" id="UP000278422"/>
    </source>
</evidence>
<evidence type="ECO:0000256" key="5">
    <source>
        <dbReference type="ARBA" id="ARBA00023136"/>
    </source>
</evidence>
<evidence type="ECO:0000313" key="7">
    <source>
        <dbReference type="EMBL" id="RRQ02824.1"/>
    </source>
</evidence>
<feature type="transmembrane region" description="Helical" evidence="6">
    <location>
        <begin position="91"/>
        <end position="115"/>
    </location>
</feature>
<name>A0A3R8PJC0_9CORY</name>
<evidence type="ECO:0000256" key="4">
    <source>
        <dbReference type="ARBA" id="ARBA00022989"/>
    </source>
</evidence>
<dbReference type="Proteomes" id="UP000278422">
    <property type="component" value="Unassembled WGS sequence"/>
</dbReference>
<keyword evidence="2" id="KW-1003">Cell membrane</keyword>
<keyword evidence="8" id="KW-1185">Reference proteome</keyword>
<accession>A0A3R8PJC0</accession>
<dbReference type="EMBL" id="PQNQ01000030">
    <property type="protein sequence ID" value="RRQ02824.1"/>
    <property type="molecule type" value="Genomic_DNA"/>
</dbReference>
<dbReference type="AlphaFoldDB" id="A0A3R8PJC0"/>
<keyword evidence="5 6" id="KW-0472">Membrane</keyword>
<feature type="transmembrane region" description="Helical" evidence="6">
    <location>
        <begin position="219"/>
        <end position="239"/>
    </location>
</feature>
<proteinExistence type="predicted"/>
<reference evidence="7 8" key="1">
    <citation type="submission" date="2018-01" db="EMBL/GenBank/DDBJ databases">
        <title>Twenty Corynebacterium bovis Genomes.</title>
        <authorList>
            <person name="Gulvik C.A."/>
        </authorList>
    </citation>
    <scope>NUCLEOTIDE SEQUENCE [LARGE SCALE GENOMIC DNA]</scope>
    <source>
        <strain evidence="7 8">16-2004</strain>
    </source>
</reference>
<feature type="transmembrane region" description="Helical" evidence="6">
    <location>
        <begin position="12"/>
        <end position="40"/>
    </location>
</feature>
<dbReference type="CDD" id="cd16914">
    <property type="entry name" value="EcfT"/>
    <property type="match status" value="1"/>
</dbReference>